<evidence type="ECO:0000313" key="2">
    <source>
        <dbReference type="Proteomes" id="UP000283855"/>
    </source>
</evidence>
<dbReference type="RefSeq" id="WP_118401015.1">
    <property type="nucleotide sequence ID" value="NZ_CABJGD010000050.1"/>
</dbReference>
<reference evidence="1 2" key="1">
    <citation type="submission" date="2018-08" db="EMBL/GenBank/DDBJ databases">
        <title>A genome reference for cultivated species of the human gut microbiota.</title>
        <authorList>
            <person name="Zou Y."/>
            <person name="Xue W."/>
            <person name="Luo G."/>
        </authorList>
    </citation>
    <scope>NUCLEOTIDE SEQUENCE [LARGE SCALE GENOMIC DNA]</scope>
    <source>
        <strain evidence="1 2">AM42-38</strain>
    </source>
</reference>
<evidence type="ECO:0008006" key="3">
    <source>
        <dbReference type="Google" id="ProtNLM"/>
    </source>
</evidence>
<comment type="caution">
    <text evidence="1">The sequence shown here is derived from an EMBL/GenBank/DDBJ whole genome shotgun (WGS) entry which is preliminary data.</text>
</comment>
<proteinExistence type="predicted"/>
<name>A0A413SVI2_9BACT</name>
<dbReference type="AlphaFoldDB" id="A0A413SVI2"/>
<dbReference type="Proteomes" id="UP000283855">
    <property type="component" value="Unassembled WGS sequence"/>
</dbReference>
<organism evidence="1 2">
    <name type="scientific">Phocaeicola coprophilus</name>
    <dbReference type="NCBI Taxonomy" id="387090"/>
    <lineage>
        <taxon>Bacteria</taxon>
        <taxon>Pseudomonadati</taxon>
        <taxon>Bacteroidota</taxon>
        <taxon>Bacteroidia</taxon>
        <taxon>Bacteroidales</taxon>
        <taxon>Bacteroidaceae</taxon>
        <taxon>Phocaeicola</taxon>
    </lineage>
</organism>
<dbReference type="EMBL" id="QSFT01000050">
    <property type="protein sequence ID" value="RHA73003.1"/>
    <property type="molecule type" value="Genomic_DNA"/>
</dbReference>
<dbReference type="PROSITE" id="PS51257">
    <property type="entry name" value="PROKAR_LIPOPROTEIN"/>
    <property type="match status" value="1"/>
</dbReference>
<protein>
    <recommendedName>
        <fullName evidence="3">6-bladed beta-propeller</fullName>
    </recommendedName>
</protein>
<evidence type="ECO:0000313" key="1">
    <source>
        <dbReference type="EMBL" id="RHA73003.1"/>
    </source>
</evidence>
<gene>
    <name evidence="1" type="ORF">DW921_14475</name>
</gene>
<sequence>MKTKKLFSLLLLSIFYSCQESDNAIYTPLPEAKVLTDCELIFRFDTEYPLQVQEKDSLLFLTSRKSDKCITVINKNTKSVSQKFANRGMGPNDAIDPEFIVNNSLLSR</sequence>
<accession>A0A413SVI2</accession>